<evidence type="ECO:0000256" key="1">
    <source>
        <dbReference type="SAM" id="MobiDB-lite"/>
    </source>
</evidence>
<proteinExistence type="predicted"/>
<name>A0A914D2W4_9BILA</name>
<dbReference type="WBParaSite" id="ACRNAN_scaffold17349.g14710.t1">
    <property type="protein sequence ID" value="ACRNAN_scaffold17349.g14710.t1"/>
    <property type="gene ID" value="ACRNAN_scaffold17349.g14710"/>
</dbReference>
<sequence length="68" mass="7766">MFTCKPKLKPRSKPKLKPKFKPKFKLKPKPNLGNQVRDIYLLICSCPTLLATALFPTNTICMTLNRSC</sequence>
<protein>
    <submittedName>
        <fullName evidence="3">Ovule protein</fullName>
    </submittedName>
</protein>
<dbReference type="Proteomes" id="UP000887540">
    <property type="component" value="Unplaced"/>
</dbReference>
<organism evidence="2 3">
    <name type="scientific">Acrobeloides nanus</name>
    <dbReference type="NCBI Taxonomy" id="290746"/>
    <lineage>
        <taxon>Eukaryota</taxon>
        <taxon>Metazoa</taxon>
        <taxon>Ecdysozoa</taxon>
        <taxon>Nematoda</taxon>
        <taxon>Chromadorea</taxon>
        <taxon>Rhabditida</taxon>
        <taxon>Tylenchina</taxon>
        <taxon>Cephalobomorpha</taxon>
        <taxon>Cephaloboidea</taxon>
        <taxon>Cephalobidae</taxon>
        <taxon>Acrobeloides</taxon>
    </lineage>
</organism>
<keyword evidence="2" id="KW-1185">Reference proteome</keyword>
<evidence type="ECO:0000313" key="2">
    <source>
        <dbReference type="Proteomes" id="UP000887540"/>
    </source>
</evidence>
<accession>A0A914D2W4</accession>
<evidence type="ECO:0000313" key="3">
    <source>
        <dbReference type="WBParaSite" id="ACRNAN_scaffold17349.g14710.t1"/>
    </source>
</evidence>
<dbReference type="AlphaFoldDB" id="A0A914D2W4"/>
<reference evidence="3" key="1">
    <citation type="submission" date="2022-11" db="UniProtKB">
        <authorList>
            <consortium name="WormBaseParasite"/>
        </authorList>
    </citation>
    <scope>IDENTIFICATION</scope>
</reference>
<feature type="region of interest" description="Disordered" evidence="1">
    <location>
        <begin position="1"/>
        <end position="20"/>
    </location>
</feature>